<feature type="domain" description="ABC transmembrane type-1" evidence="9">
    <location>
        <begin position="106"/>
        <end position="295"/>
    </location>
</feature>
<evidence type="ECO:0000256" key="5">
    <source>
        <dbReference type="ARBA" id="ARBA00022989"/>
    </source>
</evidence>
<dbReference type="InterPro" id="IPR000515">
    <property type="entry name" value="MetI-like"/>
</dbReference>
<feature type="transmembrane region" description="Helical" evidence="7">
    <location>
        <begin position="273"/>
        <end position="295"/>
    </location>
</feature>
<evidence type="ECO:0000313" key="10">
    <source>
        <dbReference type="EMBL" id="MEQ3549575.1"/>
    </source>
</evidence>
<dbReference type="CDD" id="cd06261">
    <property type="entry name" value="TM_PBP2"/>
    <property type="match status" value="1"/>
</dbReference>
<keyword evidence="2 7" id="KW-0813">Transport</keyword>
<dbReference type="Gene3D" id="1.10.3720.10">
    <property type="entry name" value="MetI-like"/>
    <property type="match status" value="1"/>
</dbReference>
<comment type="similarity">
    <text evidence="7">Belongs to the binding-protein-dependent transport system permease family.</text>
</comment>
<feature type="transmembrane region" description="Helical" evidence="7">
    <location>
        <begin position="110"/>
        <end position="135"/>
    </location>
</feature>
<keyword evidence="4 7" id="KW-0812">Transmembrane</keyword>
<name>A0ABV1K554_9PSEU</name>
<organism evidence="10 11">
    <name type="scientific">Pseudonocardia nematodicida</name>
    <dbReference type="NCBI Taxonomy" id="1206997"/>
    <lineage>
        <taxon>Bacteria</taxon>
        <taxon>Bacillati</taxon>
        <taxon>Actinomycetota</taxon>
        <taxon>Actinomycetes</taxon>
        <taxon>Pseudonocardiales</taxon>
        <taxon>Pseudonocardiaceae</taxon>
        <taxon>Pseudonocardia</taxon>
    </lineage>
</organism>
<dbReference type="EMBL" id="JBEDNQ010000001">
    <property type="protein sequence ID" value="MEQ3549575.1"/>
    <property type="molecule type" value="Genomic_DNA"/>
</dbReference>
<sequence>MSTLPTGGAAPPAPAAPTGTAPTTTAGRLRAVAAAVGRFVRSQPLGAVALSVLTLFVLCGLLAPLVAPYDPLEQFRRDILAEPSAQFWLGTDDLGRDVLSRSLHGARTSLLIGVATTAVSLVLGTTIGVVSGYAGRGVDLVLQRVMDAVQAVPGIVLLLFIAVILGPSVRNTIIALTVVITPAFNRIARGETLRVREERYVEAARATGAGLGRILFRHVLPNILAPVFTLASLIFAGVIIAESALSFLGIGPPPPTPSWGMMLSEGVRYVERAPWMIVVPAILLSLAVFSLNLLGDALRDHLDPRLQRTVFTESRRWWRPRPPAGLAPGLAAAADRTDGTSAQPGPDDRPPAAGPGGPSHL</sequence>
<proteinExistence type="inferred from homology"/>
<dbReference type="InterPro" id="IPR025966">
    <property type="entry name" value="OppC_N"/>
</dbReference>
<dbReference type="SUPFAM" id="SSF161098">
    <property type="entry name" value="MetI-like"/>
    <property type="match status" value="1"/>
</dbReference>
<accession>A0ABV1K554</accession>
<feature type="region of interest" description="Disordered" evidence="8">
    <location>
        <begin position="321"/>
        <end position="361"/>
    </location>
</feature>
<feature type="transmembrane region" description="Helical" evidence="7">
    <location>
        <begin position="45"/>
        <end position="67"/>
    </location>
</feature>
<keyword evidence="6 7" id="KW-0472">Membrane</keyword>
<keyword evidence="5 7" id="KW-1133">Transmembrane helix</keyword>
<comment type="caution">
    <text evidence="10">The sequence shown here is derived from an EMBL/GenBank/DDBJ whole genome shotgun (WGS) entry which is preliminary data.</text>
</comment>
<dbReference type="InterPro" id="IPR050366">
    <property type="entry name" value="BP-dependent_transpt_permease"/>
</dbReference>
<evidence type="ECO:0000256" key="7">
    <source>
        <dbReference type="RuleBase" id="RU363032"/>
    </source>
</evidence>
<keyword evidence="11" id="KW-1185">Reference proteome</keyword>
<dbReference type="PANTHER" id="PTHR43386">
    <property type="entry name" value="OLIGOPEPTIDE TRANSPORT SYSTEM PERMEASE PROTEIN APPC"/>
    <property type="match status" value="1"/>
</dbReference>
<dbReference type="InterPro" id="IPR035906">
    <property type="entry name" value="MetI-like_sf"/>
</dbReference>
<evidence type="ECO:0000256" key="1">
    <source>
        <dbReference type="ARBA" id="ARBA00004651"/>
    </source>
</evidence>
<dbReference type="RefSeq" id="WP_349296647.1">
    <property type="nucleotide sequence ID" value="NZ_JBEDNQ010000001.1"/>
</dbReference>
<protein>
    <submittedName>
        <fullName evidence="10">ABC transporter permease</fullName>
    </submittedName>
</protein>
<evidence type="ECO:0000256" key="8">
    <source>
        <dbReference type="SAM" id="MobiDB-lite"/>
    </source>
</evidence>
<keyword evidence="3" id="KW-1003">Cell membrane</keyword>
<dbReference type="Proteomes" id="UP001494902">
    <property type="component" value="Unassembled WGS sequence"/>
</dbReference>
<evidence type="ECO:0000313" key="11">
    <source>
        <dbReference type="Proteomes" id="UP001494902"/>
    </source>
</evidence>
<evidence type="ECO:0000256" key="3">
    <source>
        <dbReference type="ARBA" id="ARBA00022475"/>
    </source>
</evidence>
<dbReference type="Pfam" id="PF00528">
    <property type="entry name" value="BPD_transp_1"/>
    <property type="match status" value="1"/>
</dbReference>
<feature type="transmembrane region" description="Helical" evidence="7">
    <location>
        <begin position="223"/>
        <end position="253"/>
    </location>
</feature>
<evidence type="ECO:0000256" key="4">
    <source>
        <dbReference type="ARBA" id="ARBA00022692"/>
    </source>
</evidence>
<evidence type="ECO:0000256" key="2">
    <source>
        <dbReference type="ARBA" id="ARBA00022448"/>
    </source>
</evidence>
<gene>
    <name evidence="10" type="ORF">WIS52_03740</name>
</gene>
<feature type="transmembrane region" description="Helical" evidence="7">
    <location>
        <begin position="155"/>
        <end position="184"/>
    </location>
</feature>
<evidence type="ECO:0000256" key="6">
    <source>
        <dbReference type="ARBA" id="ARBA00023136"/>
    </source>
</evidence>
<dbReference type="PANTHER" id="PTHR43386:SF1">
    <property type="entry name" value="D,D-DIPEPTIDE TRANSPORT SYSTEM PERMEASE PROTEIN DDPC-RELATED"/>
    <property type="match status" value="1"/>
</dbReference>
<dbReference type="PROSITE" id="PS50928">
    <property type="entry name" value="ABC_TM1"/>
    <property type="match status" value="1"/>
</dbReference>
<evidence type="ECO:0000259" key="9">
    <source>
        <dbReference type="PROSITE" id="PS50928"/>
    </source>
</evidence>
<comment type="subcellular location">
    <subcellularLocation>
        <location evidence="1 7">Cell membrane</location>
        <topology evidence="1 7">Multi-pass membrane protein</topology>
    </subcellularLocation>
</comment>
<reference evidence="10 11" key="1">
    <citation type="submission" date="2024-03" db="EMBL/GenBank/DDBJ databases">
        <title>Draft genome sequence of Pseudonocardia nematodicida JCM 31783.</title>
        <authorList>
            <person name="Butdee W."/>
            <person name="Duangmal K."/>
        </authorList>
    </citation>
    <scope>NUCLEOTIDE SEQUENCE [LARGE SCALE GENOMIC DNA]</scope>
    <source>
        <strain evidence="10 11">JCM 31783</strain>
    </source>
</reference>
<dbReference type="Pfam" id="PF12911">
    <property type="entry name" value="OppC_N"/>
    <property type="match status" value="1"/>
</dbReference>
<feature type="region of interest" description="Disordered" evidence="8">
    <location>
        <begin position="1"/>
        <end position="23"/>
    </location>
</feature>